<gene>
    <name evidence="8" type="ORF">JOD64_005388</name>
</gene>
<evidence type="ECO:0000256" key="5">
    <source>
        <dbReference type="ARBA" id="ARBA00023136"/>
    </source>
</evidence>
<keyword evidence="3 6" id="KW-0812">Transmembrane</keyword>
<dbReference type="RefSeq" id="WP_204944780.1">
    <property type="nucleotide sequence ID" value="NZ_JAFBBP010000001.1"/>
</dbReference>
<evidence type="ECO:0000259" key="7">
    <source>
        <dbReference type="Pfam" id="PF05425"/>
    </source>
</evidence>
<feature type="transmembrane region" description="Helical" evidence="6">
    <location>
        <begin position="85"/>
        <end position="105"/>
    </location>
</feature>
<dbReference type="PANTHER" id="PTHR34820:SF4">
    <property type="entry name" value="INNER MEMBRANE PROTEIN YEBZ"/>
    <property type="match status" value="1"/>
</dbReference>
<evidence type="ECO:0000256" key="1">
    <source>
        <dbReference type="ARBA" id="ARBA00004651"/>
    </source>
</evidence>
<accession>A0ABS2M1A7</accession>
<keyword evidence="5 6" id="KW-0472">Membrane</keyword>
<feature type="transmembrane region" description="Helical" evidence="6">
    <location>
        <begin position="299"/>
        <end position="320"/>
    </location>
</feature>
<keyword evidence="4 6" id="KW-1133">Transmembrane helix</keyword>
<proteinExistence type="predicted"/>
<organism evidence="8 9">
    <name type="scientific">Micromonospora luteifusca</name>
    <dbReference type="NCBI Taxonomy" id="709860"/>
    <lineage>
        <taxon>Bacteria</taxon>
        <taxon>Bacillati</taxon>
        <taxon>Actinomycetota</taxon>
        <taxon>Actinomycetes</taxon>
        <taxon>Micromonosporales</taxon>
        <taxon>Micromonosporaceae</taxon>
        <taxon>Micromonospora</taxon>
    </lineage>
</organism>
<dbReference type="Pfam" id="PF05425">
    <property type="entry name" value="CopD"/>
    <property type="match status" value="1"/>
</dbReference>
<evidence type="ECO:0000256" key="4">
    <source>
        <dbReference type="ARBA" id="ARBA00022989"/>
    </source>
</evidence>
<sequence length="325" mass="32961">MLPLVALASLAMALFLGGGAPTPSPPGLPDPGPVTGWGLPVARLVFDAAAVATTGLLLLPALFLDRSSRATGTWSAALKTASTTAAVAAVAVAAQIILCASDVAGRPISGLNSADVVRFLTTLTQGWALAAQLVIAIGLAMSLAAAANRRDGAGEWPALITSLVLVSLPALVGHSASTRNHTTAAMLLMAHVLGAAVWVGGLAALVWLARRAPDQLASAATRFSSMALGCAVLLGASGVIAGLLHAGWAGLTSSGYGLLLGAKAVAFTTLVLCGWRHRHVTLPQLALNNADPHRWRRPFVRLASTELLIMSLALGTAVALSRTPV</sequence>
<reference evidence="8 9" key="1">
    <citation type="submission" date="2021-01" db="EMBL/GenBank/DDBJ databases">
        <title>Sequencing the genomes of 1000 actinobacteria strains.</title>
        <authorList>
            <person name="Klenk H.-P."/>
        </authorList>
    </citation>
    <scope>NUCLEOTIDE SEQUENCE [LARGE SCALE GENOMIC DNA]</scope>
    <source>
        <strain evidence="8 9">DSM 100204</strain>
    </source>
</reference>
<protein>
    <submittedName>
        <fullName evidence="8">Copper export protein</fullName>
    </submittedName>
</protein>
<evidence type="ECO:0000256" key="6">
    <source>
        <dbReference type="SAM" id="Phobius"/>
    </source>
</evidence>
<name>A0ABS2M1A7_9ACTN</name>
<keyword evidence="2" id="KW-1003">Cell membrane</keyword>
<feature type="transmembrane region" description="Helical" evidence="6">
    <location>
        <begin position="158"/>
        <end position="176"/>
    </location>
</feature>
<evidence type="ECO:0000256" key="2">
    <source>
        <dbReference type="ARBA" id="ARBA00022475"/>
    </source>
</evidence>
<evidence type="ECO:0000256" key="3">
    <source>
        <dbReference type="ARBA" id="ARBA00022692"/>
    </source>
</evidence>
<dbReference type="EMBL" id="JAFBBP010000001">
    <property type="protein sequence ID" value="MBM7494166.1"/>
    <property type="molecule type" value="Genomic_DNA"/>
</dbReference>
<dbReference type="InterPro" id="IPR032694">
    <property type="entry name" value="CopC/D"/>
</dbReference>
<feature type="transmembrane region" description="Helical" evidence="6">
    <location>
        <begin position="43"/>
        <end position="64"/>
    </location>
</feature>
<dbReference type="PANTHER" id="PTHR34820">
    <property type="entry name" value="INNER MEMBRANE PROTEIN YEBZ"/>
    <property type="match status" value="1"/>
</dbReference>
<dbReference type="Proteomes" id="UP000764837">
    <property type="component" value="Unassembled WGS sequence"/>
</dbReference>
<evidence type="ECO:0000313" key="8">
    <source>
        <dbReference type="EMBL" id="MBM7494166.1"/>
    </source>
</evidence>
<feature type="domain" description="Copper resistance protein D" evidence="7">
    <location>
        <begin position="219"/>
        <end position="320"/>
    </location>
</feature>
<feature type="transmembrane region" description="Helical" evidence="6">
    <location>
        <begin position="254"/>
        <end position="275"/>
    </location>
</feature>
<evidence type="ECO:0000313" key="9">
    <source>
        <dbReference type="Proteomes" id="UP000764837"/>
    </source>
</evidence>
<feature type="transmembrane region" description="Helical" evidence="6">
    <location>
        <begin position="125"/>
        <end position="146"/>
    </location>
</feature>
<dbReference type="InterPro" id="IPR008457">
    <property type="entry name" value="Cu-R_CopD_dom"/>
</dbReference>
<feature type="transmembrane region" description="Helical" evidence="6">
    <location>
        <begin position="188"/>
        <end position="208"/>
    </location>
</feature>
<feature type="transmembrane region" description="Helical" evidence="6">
    <location>
        <begin position="228"/>
        <end position="248"/>
    </location>
</feature>
<keyword evidence="9" id="KW-1185">Reference proteome</keyword>
<comment type="caution">
    <text evidence="8">The sequence shown here is derived from an EMBL/GenBank/DDBJ whole genome shotgun (WGS) entry which is preliminary data.</text>
</comment>
<comment type="subcellular location">
    <subcellularLocation>
        <location evidence="1">Cell membrane</location>
        <topology evidence="1">Multi-pass membrane protein</topology>
    </subcellularLocation>
</comment>